<evidence type="ECO:0000256" key="1">
    <source>
        <dbReference type="SAM" id="Phobius"/>
    </source>
</evidence>
<evidence type="ECO:0000313" key="5">
    <source>
        <dbReference type="Proteomes" id="UP000471152"/>
    </source>
</evidence>
<reference evidence="2 4" key="1">
    <citation type="submission" date="2020-01" db="EMBL/GenBank/DDBJ databases">
        <title>the WGS Modestobacter muralis CPCC 204518.</title>
        <authorList>
            <person name="Jiang Z."/>
        </authorList>
    </citation>
    <scope>NUCLEOTIDE SEQUENCE [LARGE SCALE GENOMIC DNA]</scope>
    <source>
        <strain evidence="2 4">DSM 100205</strain>
    </source>
</reference>
<keyword evidence="4" id="KW-1185">Reference proteome</keyword>
<gene>
    <name evidence="3" type="ORF">G3R41_15635</name>
    <name evidence="2" type="ORF">GCU67_14985</name>
</gene>
<dbReference type="RefSeq" id="WP_163612010.1">
    <property type="nucleotide sequence ID" value="NZ_JAAGWB010000043.1"/>
</dbReference>
<keyword evidence="1" id="KW-0472">Membrane</keyword>
<protein>
    <submittedName>
        <fullName evidence="2">Uncharacterized protein</fullName>
    </submittedName>
</protein>
<sequence>MIIAWLTIGLFLLVLPLAAWWLGGRSALDLPNVAAEGEALARAVAREHGLTTAQAALVGRAVRWGRTVEEPALRPVAVEWAQRLMALDRRRRAARPRLRGWLVVLLVTWASLVVGRVVLAVAQGRWSDVNWLTVALYTAAAVAGWRLRTGPQRAVERNGAPAS</sequence>
<dbReference type="Proteomes" id="UP000471152">
    <property type="component" value="Unassembled WGS sequence"/>
</dbReference>
<feature type="transmembrane region" description="Helical" evidence="1">
    <location>
        <begin position="100"/>
        <end position="123"/>
    </location>
</feature>
<dbReference type="AlphaFoldDB" id="A0A6P0EX21"/>
<evidence type="ECO:0000313" key="4">
    <source>
        <dbReference type="Proteomes" id="UP000468828"/>
    </source>
</evidence>
<feature type="transmembrane region" description="Helical" evidence="1">
    <location>
        <begin position="129"/>
        <end position="147"/>
    </location>
</feature>
<reference evidence="3 5" key="2">
    <citation type="submission" date="2020-02" db="EMBL/GenBank/DDBJ databases">
        <title>The WGS of Modestobacter muralis DSM 100205.</title>
        <authorList>
            <person name="Jiang Z."/>
        </authorList>
    </citation>
    <scope>NUCLEOTIDE SEQUENCE [LARGE SCALE GENOMIC DNA]</scope>
    <source>
        <strain evidence="3 5">DSM 100205</strain>
    </source>
</reference>
<organism evidence="2 4">
    <name type="scientific">Modestobacter muralis</name>
    <dbReference type="NCBI Taxonomy" id="1608614"/>
    <lineage>
        <taxon>Bacteria</taxon>
        <taxon>Bacillati</taxon>
        <taxon>Actinomycetota</taxon>
        <taxon>Actinomycetes</taxon>
        <taxon>Geodermatophilales</taxon>
        <taxon>Geodermatophilaceae</taxon>
        <taxon>Modestobacter</taxon>
    </lineage>
</organism>
<keyword evidence="1" id="KW-1133">Transmembrane helix</keyword>
<name>A0A6P0EX21_9ACTN</name>
<accession>A0A6P0EX21</accession>
<evidence type="ECO:0000313" key="2">
    <source>
        <dbReference type="EMBL" id="NEK95460.1"/>
    </source>
</evidence>
<keyword evidence="1" id="KW-0812">Transmembrane</keyword>
<proteinExistence type="predicted"/>
<evidence type="ECO:0000313" key="3">
    <source>
        <dbReference type="EMBL" id="NEN52348.1"/>
    </source>
</evidence>
<feature type="transmembrane region" description="Helical" evidence="1">
    <location>
        <begin position="6"/>
        <end position="23"/>
    </location>
</feature>
<dbReference type="EMBL" id="JAAGWH010000041">
    <property type="protein sequence ID" value="NEK95460.1"/>
    <property type="molecule type" value="Genomic_DNA"/>
</dbReference>
<comment type="caution">
    <text evidence="2">The sequence shown here is derived from an EMBL/GenBank/DDBJ whole genome shotgun (WGS) entry which is preliminary data.</text>
</comment>
<dbReference type="Proteomes" id="UP000468828">
    <property type="component" value="Unassembled WGS sequence"/>
</dbReference>
<dbReference type="EMBL" id="JAAGWB010000043">
    <property type="protein sequence ID" value="NEN52348.1"/>
    <property type="molecule type" value="Genomic_DNA"/>
</dbReference>